<dbReference type="Proteomes" id="UP000887581">
    <property type="component" value="Unplaced"/>
</dbReference>
<name>A0A915PUL8_9BILA</name>
<proteinExistence type="predicted"/>
<feature type="region of interest" description="Disordered" evidence="1">
    <location>
        <begin position="133"/>
        <end position="159"/>
    </location>
</feature>
<evidence type="ECO:0000313" key="3">
    <source>
        <dbReference type="WBParaSite" id="sdigi.contig267.g6873.t1"/>
    </source>
</evidence>
<protein>
    <submittedName>
        <fullName evidence="3">Uncharacterized protein</fullName>
    </submittedName>
</protein>
<sequence length="159" mass="17867">MAQSSSKFHAGENSQGHRLKELNSLTGQEAQNRFIVLQPTTTYRSFFLTPGTMPLLHHALLSLQHRINQPEPLLLRPSDTQTSYMTISDRLRPTLVASINGGSMMIINNNDDGDGKTQRADCTRVTLKALREKKAEAERRDAFGSSNEEERNQHIAVKH</sequence>
<dbReference type="AlphaFoldDB" id="A0A915PUL8"/>
<reference evidence="3" key="1">
    <citation type="submission" date="2022-11" db="UniProtKB">
        <authorList>
            <consortium name="WormBaseParasite"/>
        </authorList>
    </citation>
    <scope>IDENTIFICATION</scope>
</reference>
<accession>A0A915PUL8</accession>
<keyword evidence="2" id="KW-1185">Reference proteome</keyword>
<dbReference type="WBParaSite" id="sdigi.contig267.g6873.t1">
    <property type="protein sequence ID" value="sdigi.contig267.g6873.t1"/>
    <property type="gene ID" value="sdigi.contig267.g6873"/>
</dbReference>
<evidence type="ECO:0000313" key="2">
    <source>
        <dbReference type="Proteomes" id="UP000887581"/>
    </source>
</evidence>
<evidence type="ECO:0000256" key="1">
    <source>
        <dbReference type="SAM" id="MobiDB-lite"/>
    </source>
</evidence>
<organism evidence="2 3">
    <name type="scientific">Setaria digitata</name>
    <dbReference type="NCBI Taxonomy" id="48799"/>
    <lineage>
        <taxon>Eukaryota</taxon>
        <taxon>Metazoa</taxon>
        <taxon>Ecdysozoa</taxon>
        <taxon>Nematoda</taxon>
        <taxon>Chromadorea</taxon>
        <taxon>Rhabditida</taxon>
        <taxon>Spirurina</taxon>
        <taxon>Spiruromorpha</taxon>
        <taxon>Filarioidea</taxon>
        <taxon>Setariidae</taxon>
        <taxon>Setaria</taxon>
    </lineage>
</organism>
<feature type="compositionally biased region" description="Basic and acidic residues" evidence="1">
    <location>
        <begin position="133"/>
        <end position="153"/>
    </location>
</feature>